<dbReference type="PROSITE" id="PS51379">
    <property type="entry name" value="4FE4S_FER_2"/>
    <property type="match status" value="1"/>
</dbReference>
<dbReference type="GO" id="GO:0051536">
    <property type="term" value="F:iron-sulfur cluster binding"/>
    <property type="evidence" value="ECO:0007669"/>
    <property type="project" value="UniProtKB-KW"/>
</dbReference>
<protein>
    <recommendedName>
        <fullName evidence="4">4Fe-4S ferredoxin-type domain-containing protein</fullName>
    </recommendedName>
</protein>
<dbReference type="GO" id="GO:0046872">
    <property type="term" value="F:metal ion binding"/>
    <property type="evidence" value="ECO:0007669"/>
    <property type="project" value="UniProtKB-KW"/>
</dbReference>
<sequence>MDITKLEKLKKQCSRDEPIFCTNQCPLGVDIKKLAFRIASGDFKGAYKTYSSQVLFPEIISRLCDNPCQTVCIRTKIDEAISVRMLEKACCDYTAAKETPGYYIPRKKKSIAVIGGGLGGLSCAVKLTRKGYNVNLFEEKNGLGGYLRESNSPVPLQIIEIELGNVIQEEGIKLYLDTKIRSLAELEYDALYIATGWGGNDFNLGEGFDPVSLVTKMNGVFVSGSTMKRSERSVLIPVREGIRAAQSIETFLKIGTMGGAAGCHEVIPSRLSVDISEVVKDEGIVPGNFESYTQQEAIMEAKRCLQCGCDICMTSCEMLSFFEKNPKKLIDDVEASMNIIKAFTTNVASREINSCNACGLCKEACP</sequence>
<evidence type="ECO:0000313" key="5">
    <source>
        <dbReference type="EMBL" id="KNZ40526.1"/>
    </source>
</evidence>
<evidence type="ECO:0000259" key="4">
    <source>
        <dbReference type="PROSITE" id="PS51379"/>
    </source>
</evidence>
<dbReference type="PROSITE" id="PS00198">
    <property type="entry name" value="4FE4S_FER_1"/>
    <property type="match status" value="1"/>
</dbReference>
<dbReference type="InterPro" id="IPR028261">
    <property type="entry name" value="DPD_II"/>
</dbReference>
<dbReference type="SUPFAM" id="SSF51971">
    <property type="entry name" value="Nucleotide-binding domain"/>
    <property type="match status" value="1"/>
</dbReference>
<dbReference type="EMBL" id="LGYO01000054">
    <property type="protein sequence ID" value="KNZ40526.1"/>
    <property type="molecule type" value="Genomic_DNA"/>
</dbReference>
<dbReference type="STRING" id="52689.AKG39_17175"/>
<gene>
    <name evidence="5" type="ORF">AKG39_17175</name>
</gene>
<feature type="non-terminal residue" evidence="5">
    <location>
        <position position="366"/>
    </location>
</feature>
<organism evidence="5 6">
    <name type="scientific">Acetobacterium bakii</name>
    <dbReference type="NCBI Taxonomy" id="52689"/>
    <lineage>
        <taxon>Bacteria</taxon>
        <taxon>Bacillati</taxon>
        <taxon>Bacillota</taxon>
        <taxon>Clostridia</taxon>
        <taxon>Eubacteriales</taxon>
        <taxon>Eubacteriaceae</taxon>
        <taxon>Acetobacterium</taxon>
    </lineage>
</organism>
<comment type="caution">
    <text evidence="5">The sequence shown here is derived from an EMBL/GenBank/DDBJ whole genome shotgun (WGS) entry which is preliminary data.</text>
</comment>
<evidence type="ECO:0000256" key="3">
    <source>
        <dbReference type="ARBA" id="ARBA00023014"/>
    </source>
</evidence>
<name>A0A0L6TW83_9FIRM</name>
<dbReference type="Pfam" id="PF14691">
    <property type="entry name" value="Fer4_20"/>
    <property type="match status" value="1"/>
</dbReference>
<evidence type="ECO:0000256" key="2">
    <source>
        <dbReference type="ARBA" id="ARBA00023004"/>
    </source>
</evidence>
<dbReference type="Gene3D" id="3.50.50.60">
    <property type="entry name" value="FAD/NAD(P)-binding domain"/>
    <property type="match status" value="1"/>
</dbReference>
<dbReference type="AlphaFoldDB" id="A0A0L6TW83"/>
<dbReference type="Proteomes" id="UP000036873">
    <property type="component" value="Unassembled WGS sequence"/>
</dbReference>
<dbReference type="Gene3D" id="1.10.1060.10">
    <property type="entry name" value="Alpha-helical ferredoxin"/>
    <property type="match status" value="2"/>
</dbReference>
<accession>A0A0L6TW83</accession>
<keyword evidence="6" id="KW-1185">Reference proteome</keyword>
<keyword evidence="3" id="KW-0411">Iron-sulfur</keyword>
<evidence type="ECO:0000313" key="6">
    <source>
        <dbReference type="Proteomes" id="UP000036873"/>
    </source>
</evidence>
<dbReference type="InterPro" id="IPR017900">
    <property type="entry name" value="4Fe4S_Fe_S_CS"/>
</dbReference>
<keyword evidence="2" id="KW-0408">Iron</keyword>
<dbReference type="PRINTS" id="PR00419">
    <property type="entry name" value="ADXRDTASE"/>
</dbReference>
<reference evidence="6" key="1">
    <citation type="submission" date="2015-07" db="EMBL/GenBank/DDBJ databases">
        <title>Draft genome sequence of Acetobacterium bakii DSM 8293, a potential psychrophilic chemical producer through syngas fermentation.</title>
        <authorList>
            <person name="Song Y."/>
            <person name="Hwang S."/>
            <person name="Cho B.-K."/>
        </authorList>
    </citation>
    <scope>NUCLEOTIDE SEQUENCE [LARGE SCALE GENOMIC DNA]</scope>
    <source>
        <strain evidence="6">DSM 8239</strain>
    </source>
</reference>
<dbReference type="InterPro" id="IPR009051">
    <property type="entry name" value="Helical_ferredxn"/>
</dbReference>
<dbReference type="SUPFAM" id="SSF46548">
    <property type="entry name" value="alpha-helical ferredoxin"/>
    <property type="match status" value="1"/>
</dbReference>
<dbReference type="InterPro" id="IPR036188">
    <property type="entry name" value="FAD/NAD-bd_sf"/>
</dbReference>
<dbReference type="RefSeq" id="WP_152912183.1">
    <property type="nucleotide sequence ID" value="NZ_LGYO01000054.1"/>
</dbReference>
<feature type="domain" description="4Fe-4S ferredoxin-type" evidence="4">
    <location>
        <begin position="346"/>
        <end position="366"/>
    </location>
</feature>
<dbReference type="InterPro" id="IPR017896">
    <property type="entry name" value="4Fe4S_Fe-S-bd"/>
</dbReference>
<dbReference type="PANTHER" id="PTHR43100">
    <property type="entry name" value="GLUTAMATE SYNTHASE [NADPH] SMALL CHAIN"/>
    <property type="match status" value="1"/>
</dbReference>
<dbReference type="InterPro" id="IPR051394">
    <property type="entry name" value="Glutamate_Synthase"/>
</dbReference>
<evidence type="ECO:0000256" key="1">
    <source>
        <dbReference type="ARBA" id="ARBA00022723"/>
    </source>
</evidence>
<keyword evidence="1" id="KW-0479">Metal-binding</keyword>
<dbReference type="Pfam" id="PF13534">
    <property type="entry name" value="Fer4_17"/>
    <property type="match status" value="1"/>
</dbReference>
<proteinExistence type="predicted"/>
<dbReference type="Pfam" id="PF13450">
    <property type="entry name" value="NAD_binding_8"/>
    <property type="match status" value="1"/>
</dbReference>